<reference evidence="3 4" key="1">
    <citation type="submission" date="2018-09" db="EMBL/GenBank/DDBJ databases">
        <title>Paenibacillus aracenensis nov. sp. isolated from a cave in southern Spain.</title>
        <authorList>
            <person name="Jurado V."/>
            <person name="Gutierrez-Patricio S."/>
            <person name="Gonzalez-Pimentel J.L."/>
            <person name="Miller A.Z."/>
            <person name="Laiz L."/>
            <person name="Saiz-Jimenez C."/>
        </authorList>
    </citation>
    <scope>NUCLEOTIDE SEQUENCE [LARGE SCALE GENOMIC DNA]</scope>
    <source>
        <strain evidence="3 4">DSM 22867</strain>
    </source>
</reference>
<evidence type="ECO:0000259" key="2">
    <source>
        <dbReference type="Pfam" id="PF07670"/>
    </source>
</evidence>
<comment type="caution">
    <text evidence="3">The sequence shown here is derived from an EMBL/GenBank/DDBJ whole genome shotgun (WGS) entry which is preliminary data.</text>
</comment>
<keyword evidence="4" id="KW-1185">Reference proteome</keyword>
<feature type="transmembrane region" description="Helical" evidence="1">
    <location>
        <begin position="396"/>
        <end position="418"/>
    </location>
</feature>
<dbReference type="Pfam" id="PF07670">
    <property type="entry name" value="Gate"/>
    <property type="match status" value="1"/>
</dbReference>
<proteinExistence type="predicted"/>
<gene>
    <name evidence="3" type="ORF">D3P08_15760</name>
</gene>
<feature type="transmembrane region" description="Helical" evidence="1">
    <location>
        <begin position="196"/>
        <end position="218"/>
    </location>
</feature>
<feature type="transmembrane region" description="Helical" evidence="1">
    <location>
        <begin position="155"/>
        <end position="176"/>
    </location>
</feature>
<feature type="transmembrane region" description="Helical" evidence="1">
    <location>
        <begin position="225"/>
        <end position="245"/>
    </location>
</feature>
<evidence type="ECO:0000313" key="3">
    <source>
        <dbReference type="EMBL" id="RIX51893.1"/>
    </source>
</evidence>
<keyword evidence="1" id="KW-0812">Transmembrane</keyword>
<keyword evidence="1" id="KW-1133">Transmembrane helix</keyword>
<feature type="transmembrane region" description="Helical" evidence="1">
    <location>
        <begin position="304"/>
        <end position="323"/>
    </location>
</feature>
<evidence type="ECO:0000313" key="4">
    <source>
        <dbReference type="Proteomes" id="UP000266482"/>
    </source>
</evidence>
<evidence type="ECO:0000256" key="1">
    <source>
        <dbReference type="SAM" id="Phobius"/>
    </source>
</evidence>
<dbReference type="EMBL" id="QXQA01000009">
    <property type="protein sequence ID" value="RIX51893.1"/>
    <property type="molecule type" value="Genomic_DNA"/>
</dbReference>
<name>A0A3A1UZV5_9BACL</name>
<dbReference type="Proteomes" id="UP000266482">
    <property type="component" value="Unassembled WGS sequence"/>
</dbReference>
<sequence length="497" mass="53677">MGTAMPGSYTTYGVGAYNRTHMTRAVTLAEKIILRTPDNPFRIVVSPPSMLICFYVEWSILPMFGVGMKRKRYVQEELNSMPKTILLAIVSILLVGSIILQPDESFKASLQGLTIWWNIVFPGLLPFLVLYEIMLAFGLAHAIGNLLQPMMKRMTGLPGEAALAVVFGWLGGYPAGSEAVTSLRKREVLNRSQSQQLLGIAHMPNPIFMLVVIGAGFLHKPIAGMMIAAAVWVSALWLLLLSYLFRDRKQPAASSSDITPAPLPSESGQRKGALSAIAQGLQSGREEDGRSFGKVLGDSVANSVQKLMIVGGLMIFAAVLSKLSEPLLIPILKQGFSFIGPAFFESHLGAYAAAVWDAPGASAAFGSAIIAAVLAWSGMAGILQTGYAISGTDLKLLPFIAFRLNHALHAFLLTLLLWQPMTWLIGKLNPNGDFPVMLYGHYFAASLDVNMPIQSVTASELPSLWPISLTAAGLLMVILLLTSFISGSKNGRISRFR</sequence>
<keyword evidence="1" id="KW-0472">Membrane</keyword>
<protein>
    <recommendedName>
        <fullName evidence="2">Nucleoside transporter/FeoB GTPase Gate domain-containing protein</fullName>
    </recommendedName>
</protein>
<accession>A0A3A1UZV5</accession>
<feature type="transmembrane region" description="Helical" evidence="1">
    <location>
        <begin position="80"/>
        <end position="99"/>
    </location>
</feature>
<dbReference type="InterPro" id="IPR011642">
    <property type="entry name" value="Gate_dom"/>
</dbReference>
<dbReference type="OrthoDB" id="1645614at2"/>
<feature type="transmembrane region" description="Helical" evidence="1">
    <location>
        <begin position="464"/>
        <end position="487"/>
    </location>
</feature>
<organism evidence="3 4">
    <name type="scientific">Paenibacillus nanensis</name>
    <dbReference type="NCBI Taxonomy" id="393251"/>
    <lineage>
        <taxon>Bacteria</taxon>
        <taxon>Bacillati</taxon>
        <taxon>Bacillota</taxon>
        <taxon>Bacilli</taxon>
        <taxon>Bacillales</taxon>
        <taxon>Paenibacillaceae</taxon>
        <taxon>Paenibacillus</taxon>
    </lineage>
</organism>
<feature type="transmembrane region" description="Helical" evidence="1">
    <location>
        <begin position="49"/>
        <end position="68"/>
    </location>
</feature>
<feature type="domain" description="Nucleoside transporter/FeoB GTPase Gate" evidence="2">
    <location>
        <begin position="120"/>
        <end position="200"/>
    </location>
</feature>
<dbReference type="AlphaFoldDB" id="A0A3A1UZV5"/>
<feature type="transmembrane region" description="Helical" evidence="1">
    <location>
        <begin position="362"/>
        <end position="384"/>
    </location>
</feature>
<feature type="transmembrane region" description="Helical" evidence="1">
    <location>
        <begin position="119"/>
        <end position="143"/>
    </location>
</feature>